<comment type="caution">
    <text evidence="1">The sequence shown here is derived from an EMBL/GenBank/DDBJ whole genome shotgun (WGS) entry which is preliminary data.</text>
</comment>
<dbReference type="OrthoDB" id="6177113at2"/>
<proteinExistence type="predicted"/>
<keyword evidence="2" id="KW-1185">Reference proteome</keyword>
<name>A0A4Y4F0F4_9GAMM</name>
<dbReference type="Proteomes" id="UP000319812">
    <property type="component" value="Unassembled WGS sequence"/>
</dbReference>
<evidence type="ECO:0000313" key="2">
    <source>
        <dbReference type="Proteomes" id="UP000319812"/>
    </source>
</evidence>
<accession>A0A4Y4F0F4</accession>
<reference evidence="1 2" key="1">
    <citation type="submission" date="2019-06" db="EMBL/GenBank/DDBJ databases">
        <title>Whole genome shotgun sequence of Halomonas halmophila NBRC 15537.</title>
        <authorList>
            <person name="Hosoyama A."/>
            <person name="Uohara A."/>
            <person name="Ohji S."/>
            <person name="Ichikawa N."/>
        </authorList>
    </citation>
    <scope>NUCLEOTIDE SEQUENCE [LARGE SCALE GENOMIC DNA]</scope>
    <source>
        <strain evidence="1 2">NBRC 15537</strain>
    </source>
</reference>
<organism evidence="1 2">
    <name type="scientific">Halomonas halmophila</name>
    <dbReference type="NCBI Taxonomy" id="252"/>
    <lineage>
        <taxon>Bacteria</taxon>
        <taxon>Pseudomonadati</taxon>
        <taxon>Pseudomonadota</taxon>
        <taxon>Gammaproteobacteria</taxon>
        <taxon>Oceanospirillales</taxon>
        <taxon>Halomonadaceae</taxon>
        <taxon>Halomonas</taxon>
    </lineage>
</organism>
<evidence type="ECO:0000313" key="1">
    <source>
        <dbReference type="EMBL" id="GED23569.1"/>
    </source>
</evidence>
<dbReference type="RefSeq" id="WP_141321371.1">
    <property type="nucleotide sequence ID" value="NZ_BJOC01000039.1"/>
</dbReference>
<protein>
    <submittedName>
        <fullName evidence="1">Uncharacterized protein</fullName>
    </submittedName>
</protein>
<sequence length="90" mass="9689">MADFSLKPVEAPDSNAKKLQEGQEFFVQDNLGRVLNCRVTERLPDGKFVAEILGLGGAGAKSAKELIGETITVGWEEVRFDAPPGVTTVQ</sequence>
<dbReference type="AlphaFoldDB" id="A0A4Y4F0F4"/>
<gene>
    <name evidence="1" type="ORF">HHA01_25460</name>
</gene>
<dbReference type="EMBL" id="BJOC01000039">
    <property type="protein sequence ID" value="GED23569.1"/>
    <property type="molecule type" value="Genomic_DNA"/>
</dbReference>